<feature type="transmembrane region" description="Helical" evidence="1">
    <location>
        <begin position="102"/>
        <end position="124"/>
    </location>
</feature>
<evidence type="ECO:0000313" key="3">
    <source>
        <dbReference type="Proteomes" id="UP000199614"/>
    </source>
</evidence>
<dbReference type="RefSeq" id="WP_093343964.1">
    <property type="nucleotide sequence ID" value="NZ_FOUY01000015.1"/>
</dbReference>
<keyword evidence="1" id="KW-0472">Membrane</keyword>
<keyword evidence="3" id="KW-1185">Reference proteome</keyword>
<reference evidence="2 3" key="1">
    <citation type="submission" date="2016-10" db="EMBL/GenBank/DDBJ databases">
        <authorList>
            <person name="de Groot N.N."/>
        </authorList>
    </citation>
    <scope>NUCLEOTIDE SEQUENCE [LARGE SCALE GENOMIC DNA]</scope>
    <source>
        <strain evidence="2 3">CGMCC 4.1877</strain>
    </source>
</reference>
<organism evidence="2 3">
    <name type="scientific">Pseudonocardia ammonioxydans</name>
    <dbReference type="NCBI Taxonomy" id="260086"/>
    <lineage>
        <taxon>Bacteria</taxon>
        <taxon>Bacillati</taxon>
        <taxon>Actinomycetota</taxon>
        <taxon>Actinomycetes</taxon>
        <taxon>Pseudonocardiales</taxon>
        <taxon>Pseudonocardiaceae</taxon>
        <taxon>Pseudonocardia</taxon>
    </lineage>
</organism>
<dbReference type="OrthoDB" id="4628611at2"/>
<name>A0A1I4ZML2_PSUAM</name>
<accession>A0A1I4ZML2</accession>
<proteinExistence type="predicted"/>
<gene>
    <name evidence="2" type="ORF">SAMN05216207_1015150</name>
</gene>
<evidence type="ECO:0000313" key="2">
    <source>
        <dbReference type="EMBL" id="SFN51511.1"/>
    </source>
</evidence>
<dbReference type="EMBL" id="FOUY01000015">
    <property type="protein sequence ID" value="SFN51511.1"/>
    <property type="molecule type" value="Genomic_DNA"/>
</dbReference>
<dbReference type="Proteomes" id="UP000199614">
    <property type="component" value="Unassembled WGS sequence"/>
</dbReference>
<keyword evidence="1" id="KW-1133">Transmembrane helix</keyword>
<protein>
    <submittedName>
        <fullName evidence="2">Uncharacterized protein</fullName>
    </submittedName>
</protein>
<keyword evidence="1" id="KW-0812">Transmembrane</keyword>
<dbReference type="STRING" id="260086.SAMN05216207_1015150"/>
<sequence length="144" mass="15689">MSAPAEQAAPYEPPRQSLGGQLVDAATILVLIFATLFVTTYIIGDEEETAGPQVQQVSELPVTPGEAVQYQKMIDTGTADLPTISSGVAANQPDEDKYAIDVWALVGTALLLAVYLGFVYSVSFREYREVIDERFGVRDEEESR</sequence>
<dbReference type="AlphaFoldDB" id="A0A1I4ZML2"/>
<feature type="transmembrane region" description="Helical" evidence="1">
    <location>
        <begin position="22"/>
        <end position="43"/>
    </location>
</feature>
<evidence type="ECO:0000256" key="1">
    <source>
        <dbReference type="SAM" id="Phobius"/>
    </source>
</evidence>